<dbReference type="Proteomes" id="UP000320404">
    <property type="component" value="Unassembled WGS sequence"/>
</dbReference>
<evidence type="ECO:0000313" key="2">
    <source>
        <dbReference type="Proteomes" id="UP000320404"/>
    </source>
</evidence>
<accession>A0A520RWJ0</accession>
<dbReference type="Gene3D" id="1.10.10.10">
    <property type="entry name" value="Winged helix-like DNA-binding domain superfamily/Winged helix DNA-binding domain"/>
    <property type="match status" value="1"/>
</dbReference>
<organism evidence="1 2">
    <name type="scientific">OM182 bacterium</name>
    <dbReference type="NCBI Taxonomy" id="2510334"/>
    <lineage>
        <taxon>Bacteria</taxon>
        <taxon>Pseudomonadati</taxon>
        <taxon>Pseudomonadota</taxon>
        <taxon>Gammaproteobacteria</taxon>
        <taxon>OMG group</taxon>
        <taxon>OM182 clade</taxon>
    </lineage>
</organism>
<dbReference type="AlphaFoldDB" id="A0A520RWJ0"/>
<dbReference type="InterPro" id="IPR036388">
    <property type="entry name" value="WH-like_DNA-bd_sf"/>
</dbReference>
<dbReference type="EMBL" id="SHAH01000097">
    <property type="protein sequence ID" value="RZO74544.1"/>
    <property type="molecule type" value="Genomic_DNA"/>
</dbReference>
<comment type="caution">
    <text evidence="1">The sequence shown here is derived from an EMBL/GenBank/DDBJ whole genome shotgun (WGS) entry which is preliminary data.</text>
</comment>
<dbReference type="SUPFAM" id="SSF46785">
    <property type="entry name" value="Winged helix' DNA-binding domain"/>
    <property type="match status" value="1"/>
</dbReference>
<dbReference type="InterPro" id="IPR036390">
    <property type="entry name" value="WH_DNA-bd_sf"/>
</dbReference>
<evidence type="ECO:0000313" key="1">
    <source>
        <dbReference type="EMBL" id="RZO74544.1"/>
    </source>
</evidence>
<proteinExistence type="predicted"/>
<protein>
    <submittedName>
        <fullName evidence="1">HTH domain-containing protein</fullName>
    </submittedName>
</protein>
<dbReference type="PANTHER" id="PTHR38600:SF2">
    <property type="entry name" value="SLL0088 PROTEIN"/>
    <property type="match status" value="1"/>
</dbReference>
<reference evidence="1 2" key="1">
    <citation type="submission" date="2019-02" db="EMBL/GenBank/DDBJ databases">
        <title>Prokaryotic population dynamics and viral predation in marine succession experiment using metagenomics: the confinement effect.</title>
        <authorList>
            <person name="Haro-Moreno J.M."/>
            <person name="Rodriguez-Valera F."/>
            <person name="Lopez-Perez M."/>
        </authorList>
    </citation>
    <scope>NUCLEOTIDE SEQUENCE [LARGE SCALE GENOMIC DNA]</scope>
    <source>
        <strain evidence="1">MED-G158</strain>
    </source>
</reference>
<dbReference type="PANTHER" id="PTHR38600">
    <property type="entry name" value="TRANSCRIPTIONAL REGULATORY PROTEIN"/>
    <property type="match status" value="1"/>
</dbReference>
<gene>
    <name evidence="1" type="ORF">EVA69_05810</name>
</gene>
<sequence>MPVTSNSSLSASQESILRRLKMRGPQSVKILAKQLAITTMGVRQHLTELDQKGLVEAKPETRQQRGRPLHYWQLTALGHQHFPDAHDQTAASLITALRNTQGEKVLRELIDQSEAQQLPAYRQQLEAAGPELGQKLMILAEMRTAAGFMAEIRLLPDGWLLIENHCPIFQAASTCQHYCQAELEFLRAVLAEFADVERTDHLLAGARRCAYKISAGKATQTQAV</sequence>
<name>A0A520RWJ0_9GAMM</name>